<feature type="domain" description="Transcription factor IIIC subunit Tfc1/Sfc1 triple barrel" evidence="7">
    <location>
        <begin position="20"/>
        <end position="124"/>
    </location>
</feature>
<evidence type="ECO:0000259" key="7">
    <source>
        <dbReference type="Pfam" id="PF17682"/>
    </source>
</evidence>
<dbReference type="AlphaFoldDB" id="A0A2P2LE88"/>
<dbReference type="GO" id="GO:0005634">
    <property type="term" value="C:nucleus"/>
    <property type="evidence" value="ECO:0007669"/>
    <property type="project" value="UniProtKB-SubCell"/>
</dbReference>
<evidence type="ECO:0000256" key="5">
    <source>
        <dbReference type="SAM" id="MobiDB-lite"/>
    </source>
</evidence>
<dbReference type="InterPro" id="IPR019136">
    <property type="entry name" value="TF_IIIC_su-5_HTH"/>
</dbReference>
<dbReference type="GO" id="GO:0001002">
    <property type="term" value="F:RNA polymerase III type 1 promoter sequence-specific DNA binding"/>
    <property type="evidence" value="ECO:0007669"/>
    <property type="project" value="TreeGrafter"/>
</dbReference>
<evidence type="ECO:0000259" key="6">
    <source>
        <dbReference type="Pfam" id="PF09734"/>
    </source>
</evidence>
<feature type="compositionally biased region" description="Basic and acidic residues" evidence="5">
    <location>
        <begin position="441"/>
        <end position="454"/>
    </location>
</feature>
<dbReference type="PANTHER" id="PTHR13230:SF5">
    <property type="entry name" value="GENERAL TRANSCRIPTION FACTOR 3C POLYPEPTIDE 5"/>
    <property type="match status" value="1"/>
</dbReference>
<dbReference type="EMBL" id="GGEC01035797">
    <property type="protein sequence ID" value="MBX16281.1"/>
    <property type="molecule type" value="Transcribed_RNA"/>
</dbReference>
<dbReference type="GO" id="GO:0000127">
    <property type="term" value="C:transcription factor TFIIIC complex"/>
    <property type="evidence" value="ECO:0007669"/>
    <property type="project" value="InterPro"/>
</dbReference>
<dbReference type="Pfam" id="PF09734">
    <property type="entry name" value="Tau95"/>
    <property type="match status" value="1"/>
</dbReference>
<feature type="domain" description="Transcription factor IIIC subunit 5 HTH" evidence="6">
    <location>
        <begin position="160"/>
        <end position="310"/>
    </location>
</feature>
<dbReference type="EMBL" id="GGEC01035793">
    <property type="protein sequence ID" value="MBX16277.1"/>
    <property type="molecule type" value="Transcribed_RNA"/>
</dbReference>
<feature type="region of interest" description="Disordered" evidence="5">
    <location>
        <begin position="525"/>
        <end position="548"/>
    </location>
</feature>
<reference evidence="8" key="1">
    <citation type="submission" date="2018-02" db="EMBL/GenBank/DDBJ databases">
        <title>Rhizophora mucronata_Transcriptome.</title>
        <authorList>
            <person name="Meera S.P."/>
            <person name="Sreeshan A."/>
            <person name="Augustine A."/>
        </authorList>
    </citation>
    <scope>NUCLEOTIDE SEQUENCE</scope>
    <source>
        <tissue evidence="8">Leaf</tissue>
    </source>
</reference>
<dbReference type="PANTHER" id="PTHR13230">
    <property type="entry name" value="GENERAL TRANSCRIPTION FACTOR IIIC, POLYPEPTIDE 5"/>
    <property type="match status" value="1"/>
</dbReference>
<evidence type="ECO:0000256" key="4">
    <source>
        <dbReference type="ARBA" id="ARBA00023242"/>
    </source>
</evidence>
<dbReference type="InterPro" id="IPR042536">
    <property type="entry name" value="TFIIIC_tauA_Sfc1"/>
</dbReference>
<dbReference type="Pfam" id="PF17682">
    <property type="entry name" value="Tau95_N"/>
    <property type="match status" value="1"/>
</dbReference>
<keyword evidence="4" id="KW-0539">Nucleus</keyword>
<organism evidence="8">
    <name type="scientific">Rhizophora mucronata</name>
    <name type="common">Asiatic mangrove</name>
    <dbReference type="NCBI Taxonomy" id="61149"/>
    <lineage>
        <taxon>Eukaryota</taxon>
        <taxon>Viridiplantae</taxon>
        <taxon>Streptophyta</taxon>
        <taxon>Embryophyta</taxon>
        <taxon>Tracheophyta</taxon>
        <taxon>Spermatophyta</taxon>
        <taxon>Magnoliopsida</taxon>
        <taxon>eudicotyledons</taxon>
        <taxon>Gunneridae</taxon>
        <taxon>Pentapetalae</taxon>
        <taxon>rosids</taxon>
        <taxon>fabids</taxon>
        <taxon>Malpighiales</taxon>
        <taxon>Rhizophoraceae</taxon>
        <taxon>Rhizophora</taxon>
    </lineage>
</organism>
<evidence type="ECO:0000256" key="3">
    <source>
        <dbReference type="ARBA" id="ARBA00023163"/>
    </source>
</evidence>
<name>A0A2P2LE88_RHIMU</name>
<evidence type="ECO:0000256" key="2">
    <source>
        <dbReference type="ARBA" id="ARBA00023125"/>
    </source>
</evidence>
<dbReference type="InterPro" id="IPR041499">
    <property type="entry name" value="Tfc1/Sfc1_N"/>
</dbReference>
<feature type="region of interest" description="Disordered" evidence="5">
    <location>
        <begin position="441"/>
        <end position="476"/>
    </location>
</feature>
<keyword evidence="3" id="KW-0804">Transcription</keyword>
<proteinExistence type="predicted"/>
<keyword evidence="2" id="KW-0238">DNA-binding</keyword>
<feature type="compositionally biased region" description="Acidic residues" evidence="5">
    <location>
        <begin position="533"/>
        <end position="548"/>
    </location>
</feature>
<sequence>MGVIKEGEVSGFIPSFEGFAVHYPGYPSSMARAIETLGGEQAIAKARSSQLNKLELRFRPEDPYSHPAFGELHPSTSLLLKISKNKFSSCSKETRSPVQSDLSADIVARLPEAYHFEGMVDYQHVIAVHADAARRKKMDRLEMENERAGLMDLDQDDLMILVPPLFSLKDIPENLLLRPPAASLSKKKQADAVENHFEVTMEPSLAIDFNIKEVPKEIDWKAYITQGSELWEWQMAVSDLFQERPIWHKDSLNECLLDKGFKFNIQMLRRLLLAVAYYFSGGPFQRLWIRKGYDPRKDPESCIYQRIDFRVPLPIRSYCDSSTNKLKHRWEDLCKFRVFPNKCQTSLQLYELDDDYIKQEIRKPSKQTTCTYETGWFSQQTFDSLKLCVMVRFLRVYPKSGAEKLLKATSEDFEKSKRACIYKDAIKHNQEKPQKINKEIINDEGNENHGHVDDAERDDIESDDHEEELDAYEATDLGGEDSEFSLLSHSYLDMGANSRSYLQELFDSFPLADAGVDKLADDASSDGEFQIYDQEDDENYTDDNNDDE</sequence>
<accession>A0A2P2LE88</accession>
<comment type="subcellular location">
    <subcellularLocation>
        <location evidence="1">Nucleus</location>
    </subcellularLocation>
</comment>
<evidence type="ECO:0000313" key="8">
    <source>
        <dbReference type="EMBL" id="MBX16277.1"/>
    </source>
</evidence>
<dbReference type="Gene3D" id="3.30.200.160">
    <property type="entry name" value="TFIIIC, subcomplex tauA, subunit Sfc1, barrel domain"/>
    <property type="match status" value="1"/>
</dbReference>
<dbReference type="GO" id="GO:0006384">
    <property type="term" value="P:transcription initiation at RNA polymerase III promoter"/>
    <property type="evidence" value="ECO:0007669"/>
    <property type="project" value="InterPro"/>
</dbReference>
<feature type="compositionally biased region" description="Acidic residues" evidence="5">
    <location>
        <begin position="455"/>
        <end position="476"/>
    </location>
</feature>
<dbReference type="FunFam" id="3.30.200.160:FF:000002">
    <property type="entry name" value="Transcription factor IIIC, subunit 5"/>
    <property type="match status" value="1"/>
</dbReference>
<dbReference type="InterPro" id="IPR040454">
    <property type="entry name" value="TF_IIIC_Tfc1/Sfc1"/>
</dbReference>
<evidence type="ECO:0000256" key="1">
    <source>
        <dbReference type="ARBA" id="ARBA00004123"/>
    </source>
</evidence>
<protein>
    <submittedName>
        <fullName evidence="8">Uncharacterized protein MANES_01G010200</fullName>
    </submittedName>
</protein>
<dbReference type="GO" id="GO:0001003">
    <property type="term" value="F:RNA polymerase III type 2 promoter sequence-specific DNA binding"/>
    <property type="evidence" value="ECO:0007669"/>
    <property type="project" value="TreeGrafter"/>
</dbReference>